<evidence type="ECO:0000256" key="1">
    <source>
        <dbReference type="SAM" id="Phobius"/>
    </source>
</evidence>
<gene>
    <name evidence="2" type="ORF">CO058_01890</name>
</gene>
<reference evidence="3" key="1">
    <citation type="submission" date="2017-09" db="EMBL/GenBank/DDBJ databases">
        <title>Depth-based differentiation of microbial function through sediment-hosted aquifers and enrichment of novel symbionts in the deep terrestrial subsurface.</title>
        <authorList>
            <person name="Probst A.J."/>
            <person name="Ladd B."/>
            <person name="Jarett J.K."/>
            <person name="Geller-Mcgrath D.E."/>
            <person name="Sieber C.M.K."/>
            <person name="Emerson J.B."/>
            <person name="Anantharaman K."/>
            <person name="Thomas B.C."/>
            <person name="Malmstrom R."/>
            <person name="Stieglmeier M."/>
            <person name="Klingl A."/>
            <person name="Woyke T."/>
            <person name="Ryan C.M."/>
            <person name="Banfield J.F."/>
        </authorList>
    </citation>
    <scope>NUCLEOTIDE SEQUENCE [LARGE SCALE GENOMIC DNA]</scope>
</reference>
<evidence type="ECO:0000313" key="3">
    <source>
        <dbReference type="Proteomes" id="UP000229756"/>
    </source>
</evidence>
<dbReference type="AlphaFoldDB" id="A0A2M8ELW9"/>
<keyword evidence="1" id="KW-0472">Membrane</keyword>
<keyword evidence="1" id="KW-0812">Transmembrane</keyword>
<evidence type="ECO:0008006" key="4">
    <source>
        <dbReference type="Google" id="ProtNLM"/>
    </source>
</evidence>
<feature type="transmembrane region" description="Helical" evidence="1">
    <location>
        <begin position="34"/>
        <end position="65"/>
    </location>
</feature>
<organism evidence="2 3">
    <name type="scientific">candidate division WWE3 bacterium CG_4_9_14_0_2_um_filter_35_11</name>
    <dbReference type="NCBI Taxonomy" id="1975077"/>
    <lineage>
        <taxon>Bacteria</taxon>
        <taxon>Katanobacteria</taxon>
    </lineage>
</organism>
<dbReference type="Proteomes" id="UP000229756">
    <property type="component" value="Unassembled WGS sequence"/>
</dbReference>
<comment type="caution">
    <text evidence="2">The sequence shown here is derived from an EMBL/GenBank/DDBJ whole genome shotgun (WGS) entry which is preliminary data.</text>
</comment>
<keyword evidence="1" id="KW-1133">Transmembrane helix</keyword>
<protein>
    <recommendedName>
        <fullName evidence="4">DUF5673 domain-containing protein</fullName>
    </recommendedName>
</protein>
<name>A0A2M8ELW9_UNCKA</name>
<proteinExistence type="predicted"/>
<dbReference type="EMBL" id="PFSJ01000015">
    <property type="protein sequence ID" value="PJC23731.1"/>
    <property type="molecule type" value="Genomic_DNA"/>
</dbReference>
<sequence>MDDIIKPSQVLIEWDAPERVFKTKPREFYRRTGVIIIFFAILLLIIKEFLIIGVLGIVFFVVYVFHTVPPKVVHHKITTNGLDYASEHLYKWAELESFYIEKKDDTDFLIINTKNPIPGRILLLLDAKTNHSKLAEIINDYISIIEKPEITMMEKFMNQVSKKINF</sequence>
<evidence type="ECO:0000313" key="2">
    <source>
        <dbReference type="EMBL" id="PJC23731.1"/>
    </source>
</evidence>
<accession>A0A2M8ELW9</accession>